<evidence type="ECO:0000313" key="1">
    <source>
        <dbReference type="EMBL" id="CAD7693523.1"/>
    </source>
</evidence>
<accession>A0A811ZY80</accession>
<dbReference type="EMBL" id="CAJHUB010000784">
    <property type="protein sequence ID" value="CAD7693523.1"/>
    <property type="molecule type" value="Genomic_DNA"/>
</dbReference>
<reference evidence="1" key="1">
    <citation type="submission" date="2020-12" db="EMBL/GenBank/DDBJ databases">
        <authorList>
            <consortium name="Molecular Ecology Group"/>
        </authorList>
    </citation>
    <scope>NUCLEOTIDE SEQUENCE</scope>
    <source>
        <strain evidence="1">TBG_1078</strain>
    </source>
</reference>
<dbReference type="AlphaFoldDB" id="A0A811ZY80"/>
<sequence>MPRDRHVSGVYHYYVSKSLENIDEGNIFLVDEK</sequence>
<name>A0A811ZY80_NYCPR</name>
<gene>
    <name evidence="1" type="ORF">NYPRO_LOCUS26315</name>
</gene>
<comment type="caution">
    <text evidence="1">The sequence shown here is derived from an EMBL/GenBank/DDBJ whole genome shotgun (WGS) entry which is preliminary data.</text>
</comment>
<organism evidence="1 2">
    <name type="scientific">Nyctereutes procyonoides</name>
    <name type="common">Raccoon dog</name>
    <name type="synonym">Canis procyonoides</name>
    <dbReference type="NCBI Taxonomy" id="34880"/>
    <lineage>
        <taxon>Eukaryota</taxon>
        <taxon>Metazoa</taxon>
        <taxon>Chordata</taxon>
        <taxon>Craniata</taxon>
        <taxon>Vertebrata</taxon>
        <taxon>Euteleostomi</taxon>
        <taxon>Mammalia</taxon>
        <taxon>Eutheria</taxon>
        <taxon>Laurasiatheria</taxon>
        <taxon>Carnivora</taxon>
        <taxon>Caniformia</taxon>
        <taxon>Canidae</taxon>
        <taxon>Nyctereutes</taxon>
    </lineage>
</organism>
<keyword evidence="2" id="KW-1185">Reference proteome</keyword>
<dbReference type="Proteomes" id="UP000645828">
    <property type="component" value="Unassembled WGS sequence"/>
</dbReference>
<evidence type="ECO:0000313" key="2">
    <source>
        <dbReference type="Proteomes" id="UP000645828"/>
    </source>
</evidence>
<protein>
    <submittedName>
        <fullName evidence="1">(raccoon dog) hypothetical protein</fullName>
    </submittedName>
</protein>
<proteinExistence type="predicted"/>